<keyword evidence="1" id="KW-0227">DNA damage</keyword>
<dbReference type="InterPro" id="IPR001126">
    <property type="entry name" value="UmuC"/>
</dbReference>
<evidence type="ECO:0000259" key="2">
    <source>
        <dbReference type="Pfam" id="PF00817"/>
    </source>
</evidence>
<dbReference type="CDD" id="cd03468">
    <property type="entry name" value="PolY_like"/>
    <property type="match status" value="1"/>
</dbReference>
<dbReference type="PANTHER" id="PTHR35369">
    <property type="entry name" value="BLR3025 PROTEIN-RELATED"/>
    <property type="match status" value="1"/>
</dbReference>
<dbReference type="Pfam" id="PF00817">
    <property type="entry name" value="IMS"/>
    <property type="match status" value="1"/>
</dbReference>
<dbReference type="InterPro" id="IPR043502">
    <property type="entry name" value="DNA/RNA_pol_sf"/>
</dbReference>
<proteinExistence type="predicted"/>
<dbReference type="PANTHER" id="PTHR35369:SF2">
    <property type="entry name" value="BLR3025 PROTEIN"/>
    <property type="match status" value="1"/>
</dbReference>
<protein>
    <submittedName>
        <fullName evidence="3">Protein ImuB</fullName>
    </submittedName>
</protein>
<dbReference type="EMBL" id="FNXY01000001">
    <property type="protein sequence ID" value="SEI45292.1"/>
    <property type="molecule type" value="Genomic_DNA"/>
</dbReference>
<dbReference type="AlphaFoldDB" id="A0A1H6R262"/>
<dbReference type="SUPFAM" id="SSF56672">
    <property type="entry name" value="DNA/RNA polymerases"/>
    <property type="match status" value="1"/>
</dbReference>
<evidence type="ECO:0000313" key="3">
    <source>
        <dbReference type="EMBL" id="SEI45292.1"/>
    </source>
</evidence>
<reference evidence="3 4" key="1">
    <citation type="submission" date="2016-10" db="EMBL/GenBank/DDBJ databases">
        <authorList>
            <person name="de Groot N.N."/>
        </authorList>
    </citation>
    <scope>NUCLEOTIDE SEQUENCE [LARGE SCALE GENOMIC DNA]</scope>
    <source>
        <strain evidence="3 4">DSM 19938</strain>
    </source>
</reference>
<dbReference type="Gene3D" id="3.40.1170.60">
    <property type="match status" value="1"/>
</dbReference>
<name>A0A1H6R262_9BACT</name>
<evidence type="ECO:0000313" key="4">
    <source>
        <dbReference type="Proteomes" id="UP000199532"/>
    </source>
</evidence>
<dbReference type="OrthoDB" id="625722at2"/>
<gene>
    <name evidence="3" type="ORF">SAMN04487995_0848</name>
</gene>
<dbReference type="GO" id="GO:0006281">
    <property type="term" value="P:DNA repair"/>
    <property type="evidence" value="ECO:0007669"/>
    <property type="project" value="InterPro"/>
</dbReference>
<dbReference type="InterPro" id="IPR050356">
    <property type="entry name" value="SulA_CellDiv_inhibitor"/>
</dbReference>
<organism evidence="3 4">
    <name type="scientific">Dyadobacter koreensis</name>
    <dbReference type="NCBI Taxonomy" id="408657"/>
    <lineage>
        <taxon>Bacteria</taxon>
        <taxon>Pseudomonadati</taxon>
        <taxon>Bacteroidota</taxon>
        <taxon>Cytophagia</taxon>
        <taxon>Cytophagales</taxon>
        <taxon>Spirosomataceae</taxon>
        <taxon>Dyadobacter</taxon>
    </lineage>
</organism>
<sequence>MSRRYIAIWFRHLTADWFTICQPELKDVPFVLASPERGRMVVRAANILAESNGIEKGMVVADARAVFPSLMVIDDKPELSEQLLNAHAEWCIRYTPIASMDIPDGLILDITGCAHLWGGEREYLKDIVSKLRSSGYDVRAAVADTIGTAWAVARYGQHSPIVEPGEQADALLSLPPAALRLEPTIIARLQKLGLYQIRNFIGMPRTVLRRRFGQTLLDRLDQALGPSNEYITPVQPLEPYQERLPCLEPIVTATGIKIALQRLLAMLCTRLSAEGKGLRSATFKGYRMDGKVEQIEIVTNGASCHIDHLLKLFELKIAKIEPALGIELFVLEAPVVEDVDPVQEMLWKIRRADDTGLLELLDRLAGRAGMSAIHRYLPDEHYWPERSVKPAASLKDQSETPWRTDRLRPVHLLARPEIIDVTAPIPDYPPMLFRYKGKLHKVNKADGPERIEREWWLDEGLHRDYYCLEDENGARYWIFRLGHYDGNRPEWFIHGFFA</sequence>
<dbReference type="RefSeq" id="WP_090332257.1">
    <property type="nucleotide sequence ID" value="NZ_FNXY01000001.1"/>
</dbReference>
<dbReference type="Proteomes" id="UP000199532">
    <property type="component" value="Unassembled WGS sequence"/>
</dbReference>
<feature type="domain" description="UmuC" evidence="2">
    <location>
        <begin position="9"/>
        <end position="151"/>
    </location>
</feature>
<keyword evidence="4" id="KW-1185">Reference proteome</keyword>
<accession>A0A1H6R262</accession>
<dbReference type="STRING" id="408657.SAMN04487995_0848"/>
<evidence type="ECO:0000256" key="1">
    <source>
        <dbReference type="ARBA" id="ARBA00022763"/>
    </source>
</evidence>